<dbReference type="AlphaFoldDB" id="A0AA46WAH1"/>
<protein>
    <recommendedName>
        <fullName evidence="3">HEAT repeat domain-containing protein</fullName>
    </recommendedName>
</protein>
<proteinExistence type="predicted"/>
<evidence type="ECO:0000313" key="1">
    <source>
        <dbReference type="EMBL" id="UZD41913.1"/>
    </source>
</evidence>
<dbReference type="Proteomes" id="UP001163262">
    <property type="component" value="Chromosome"/>
</dbReference>
<gene>
    <name evidence="1" type="ORF">OL231_05035</name>
</gene>
<evidence type="ECO:0000313" key="2">
    <source>
        <dbReference type="Proteomes" id="UP001163262"/>
    </source>
</evidence>
<name>A0AA46WAH1_CAPOC</name>
<organism evidence="1 2">
    <name type="scientific">Capnocytophaga ochracea</name>
    <dbReference type="NCBI Taxonomy" id="1018"/>
    <lineage>
        <taxon>Bacteria</taxon>
        <taxon>Pseudomonadati</taxon>
        <taxon>Bacteroidota</taxon>
        <taxon>Flavobacteriia</taxon>
        <taxon>Flavobacteriales</taxon>
        <taxon>Flavobacteriaceae</taxon>
        <taxon>Capnocytophaga</taxon>
    </lineage>
</organism>
<dbReference type="RefSeq" id="WP_178977489.1">
    <property type="nucleotide sequence ID" value="NZ_CP110230.1"/>
</dbReference>
<reference evidence="1" key="1">
    <citation type="submission" date="2022-10" db="EMBL/GenBank/DDBJ databases">
        <title>Complete genome sequence of Capnocytophaga ochracea KCOM 2812 isolated from actinomycosis lesion.</title>
        <authorList>
            <person name="Kook J.-K."/>
            <person name="Park S.-N."/>
            <person name="Lim Y.K."/>
        </authorList>
    </citation>
    <scope>NUCLEOTIDE SEQUENCE</scope>
    <source>
        <strain evidence="1">KCOM 28121</strain>
    </source>
</reference>
<accession>A0AA46WAH1</accession>
<sequence length="177" mass="21056">MTQIEKDTILDFASSDISLNEFYKKLPNYQNDNFILQKYLEAIKLKNKEYLSYLRLVPINNISLFEGINRELLCEKWHIENEDIVTLFQFTWNNNIENIPILLKAINNIPEYLQDEISKYSYIKKIIYAIGAQPQPESLLALEKLASETNDIKIKELALHQLEKRKELGRWEYEKNR</sequence>
<dbReference type="EMBL" id="CP110230">
    <property type="protein sequence ID" value="UZD41913.1"/>
    <property type="molecule type" value="Genomic_DNA"/>
</dbReference>
<evidence type="ECO:0008006" key="3">
    <source>
        <dbReference type="Google" id="ProtNLM"/>
    </source>
</evidence>